<feature type="domain" description="Glycoside hydrolase family 2 immunoglobulin-like beta-sandwich" evidence="2">
    <location>
        <begin position="2"/>
        <end position="69"/>
    </location>
</feature>
<dbReference type="EMBL" id="SNRW01037631">
    <property type="protein sequence ID" value="KAA6353685.1"/>
    <property type="molecule type" value="Genomic_DNA"/>
</dbReference>
<organism evidence="3 4">
    <name type="scientific">Streblomastix strix</name>
    <dbReference type="NCBI Taxonomy" id="222440"/>
    <lineage>
        <taxon>Eukaryota</taxon>
        <taxon>Metamonada</taxon>
        <taxon>Preaxostyla</taxon>
        <taxon>Oxymonadida</taxon>
        <taxon>Streblomastigidae</taxon>
        <taxon>Streblomastix</taxon>
    </lineage>
</organism>
<dbReference type="InterPro" id="IPR050887">
    <property type="entry name" value="Beta-mannosidase_GH2"/>
</dbReference>
<dbReference type="OrthoDB" id="2866996at2759"/>
<dbReference type="PANTHER" id="PTHR43730:SF1">
    <property type="entry name" value="BETA-MANNOSIDASE"/>
    <property type="match status" value="1"/>
</dbReference>
<gene>
    <name evidence="3" type="ORF">EZS28_050788</name>
</gene>
<dbReference type="InterPro" id="IPR017853">
    <property type="entry name" value="GH"/>
</dbReference>
<dbReference type="GO" id="GO:0006516">
    <property type="term" value="P:glycoprotein catabolic process"/>
    <property type="evidence" value="ECO:0007669"/>
    <property type="project" value="TreeGrafter"/>
</dbReference>
<dbReference type="GO" id="GO:0005975">
    <property type="term" value="P:carbohydrate metabolic process"/>
    <property type="evidence" value="ECO:0007669"/>
    <property type="project" value="InterPro"/>
</dbReference>
<dbReference type="Gene3D" id="2.60.40.10">
    <property type="entry name" value="Immunoglobulins"/>
    <property type="match status" value="1"/>
</dbReference>
<dbReference type="Gene3D" id="3.20.20.80">
    <property type="entry name" value="Glycosidases"/>
    <property type="match status" value="1"/>
</dbReference>
<dbReference type="InterPro" id="IPR013783">
    <property type="entry name" value="Ig-like_fold"/>
</dbReference>
<dbReference type="SUPFAM" id="SSF51445">
    <property type="entry name" value="(Trans)glycosidases"/>
    <property type="match status" value="1"/>
</dbReference>
<protein>
    <submittedName>
        <fullName evidence="3">Putative glycoside hydrolase family 2 protein</fullName>
    </submittedName>
</protein>
<dbReference type="Pfam" id="PF00703">
    <property type="entry name" value="Glyco_hydro_2"/>
    <property type="match status" value="1"/>
</dbReference>
<keyword evidence="3" id="KW-0378">Hydrolase</keyword>
<sequence>ITITDAEGKTAAAAEKKAVKGEQEIPLSIDKPNLWWPAGYGKAYLYSLKVEVVQNGKTVQELQQKIGIRTVELVKKDPAGKQTFYFKVNGRKVLIHGENHIPLDYIKCYATDAEYDRIFKLLENPNVNLIRIWGGGVVEEDSYYERCDEMGILIWHDMFLHSNTYPDYDPEFSANFMAEVEGIIRKVRPHVCFALICGGNEQQEGWDEWGWKGNLDRFYGDKFFNELTPPLAAKLCPDLPYIPNPPSGGPAQAGEFLSIHIKAHIFLEGLGPGITFVGLAGFGNEEGVRGAIVKITPVVTFTDCRRLAVHAAVGGVGNIGKIRTEFGRQRG</sequence>
<accession>A0A5J4T8G9</accession>
<evidence type="ECO:0000313" key="4">
    <source>
        <dbReference type="Proteomes" id="UP000324800"/>
    </source>
</evidence>
<dbReference type="InterPro" id="IPR006102">
    <property type="entry name" value="Ig-like_GH2"/>
</dbReference>
<dbReference type="PANTHER" id="PTHR43730">
    <property type="entry name" value="BETA-MANNOSIDASE"/>
    <property type="match status" value="1"/>
</dbReference>
<dbReference type="Proteomes" id="UP000324800">
    <property type="component" value="Unassembled WGS sequence"/>
</dbReference>
<comment type="caution">
    <text evidence="3">The sequence shown here is derived from an EMBL/GenBank/DDBJ whole genome shotgun (WGS) entry which is preliminary data.</text>
</comment>
<keyword evidence="1" id="KW-0326">Glycosidase</keyword>
<dbReference type="InterPro" id="IPR036156">
    <property type="entry name" value="Beta-gal/glucu_dom_sf"/>
</dbReference>
<dbReference type="GO" id="GO:0004567">
    <property type="term" value="F:beta-mannosidase activity"/>
    <property type="evidence" value="ECO:0007669"/>
    <property type="project" value="TreeGrafter"/>
</dbReference>
<dbReference type="AlphaFoldDB" id="A0A5J4T8G9"/>
<evidence type="ECO:0000313" key="3">
    <source>
        <dbReference type="EMBL" id="KAA6353685.1"/>
    </source>
</evidence>
<dbReference type="SUPFAM" id="SSF49303">
    <property type="entry name" value="beta-Galactosidase/glucuronidase domain"/>
    <property type="match status" value="1"/>
</dbReference>
<reference evidence="3 4" key="1">
    <citation type="submission" date="2019-03" db="EMBL/GenBank/DDBJ databases">
        <title>Single cell metagenomics reveals metabolic interactions within the superorganism composed of flagellate Streblomastix strix and complex community of Bacteroidetes bacteria on its surface.</title>
        <authorList>
            <person name="Treitli S.C."/>
            <person name="Kolisko M."/>
            <person name="Husnik F."/>
            <person name="Keeling P."/>
            <person name="Hampl V."/>
        </authorList>
    </citation>
    <scope>NUCLEOTIDE SEQUENCE [LARGE SCALE GENOMIC DNA]</scope>
    <source>
        <strain evidence="3">ST1C</strain>
    </source>
</reference>
<evidence type="ECO:0000256" key="1">
    <source>
        <dbReference type="ARBA" id="ARBA00023295"/>
    </source>
</evidence>
<proteinExistence type="predicted"/>
<feature type="non-terminal residue" evidence="3">
    <location>
        <position position="331"/>
    </location>
</feature>
<name>A0A5J4T8G9_9EUKA</name>
<feature type="non-terminal residue" evidence="3">
    <location>
        <position position="1"/>
    </location>
</feature>
<evidence type="ECO:0000259" key="2">
    <source>
        <dbReference type="Pfam" id="PF00703"/>
    </source>
</evidence>